<keyword evidence="2" id="KW-1185">Reference proteome</keyword>
<evidence type="ECO:0000313" key="1">
    <source>
        <dbReference type="EMBL" id="KAK0661447.1"/>
    </source>
</evidence>
<sequence>MAPSEAFSTAANVFSVVGLADIVFKYGREVYETLSKVRNAPEEIKQLLGEVKDVEGHASRVKAFLTDLAQSALQQQRRDLASRIETLLLHFQEELVIISKSVTESTLSSSDGWLKKLRKNAKWVWDEQDITLARRRLERWKRELDSTLILAGRKIDVSIHAEIASARSDIAQESSNATAAFSDLRNTASSIENRVDGLSTTVGTFLQDNNAQLSGLRGVVLDTQEATNCARMQVLQRLDSVAGGSKAQHSALQNDVRGGVNSVRKDIHIMSQSMRQSRRQQTRKQRSATKKIMNKLEEVNVNMVENFATLNLTRAGDGTFTFEGSNLEAMTLPLELLYSELVRTLPALQSKTKLSVSQSEAGWIQQQFEMVRAASFEISAILALLAKDPQLQQAAG</sequence>
<dbReference type="Proteomes" id="UP001175001">
    <property type="component" value="Unassembled WGS sequence"/>
</dbReference>
<protein>
    <recommendedName>
        <fullName evidence="3">Fungal N-terminal domain-containing protein</fullName>
    </recommendedName>
</protein>
<organism evidence="1 2">
    <name type="scientific">Lasiodiplodia hormozganensis</name>
    <dbReference type="NCBI Taxonomy" id="869390"/>
    <lineage>
        <taxon>Eukaryota</taxon>
        <taxon>Fungi</taxon>
        <taxon>Dikarya</taxon>
        <taxon>Ascomycota</taxon>
        <taxon>Pezizomycotina</taxon>
        <taxon>Dothideomycetes</taxon>
        <taxon>Dothideomycetes incertae sedis</taxon>
        <taxon>Botryosphaeriales</taxon>
        <taxon>Botryosphaeriaceae</taxon>
        <taxon>Lasiodiplodia</taxon>
    </lineage>
</organism>
<name>A0AA40D4J3_9PEZI</name>
<gene>
    <name evidence="1" type="ORF">DIS24_g2725</name>
</gene>
<dbReference type="AlphaFoldDB" id="A0AA40D4J3"/>
<proteinExistence type="predicted"/>
<accession>A0AA40D4J3</accession>
<dbReference type="EMBL" id="JAUJDW010000008">
    <property type="protein sequence ID" value="KAK0661447.1"/>
    <property type="molecule type" value="Genomic_DNA"/>
</dbReference>
<evidence type="ECO:0008006" key="3">
    <source>
        <dbReference type="Google" id="ProtNLM"/>
    </source>
</evidence>
<reference evidence="1" key="1">
    <citation type="submission" date="2023-06" db="EMBL/GenBank/DDBJ databases">
        <title>Multi-omics analyses reveal the molecular pathogenesis toolkit of Lasiodiplodia hormozganensis, a cross-kingdom pathogen.</title>
        <authorList>
            <person name="Felix C."/>
            <person name="Meneses R."/>
            <person name="Goncalves M.F.M."/>
            <person name="Tilleman L."/>
            <person name="Duarte A.S."/>
            <person name="Jorrin-Novo J.V."/>
            <person name="Van De Peer Y."/>
            <person name="Deforce D."/>
            <person name="Van Nieuwerburgh F."/>
            <person name="Esteves A.C."/>
            <person name="Alves A."/>
        </authorList>
    </citation>
    <scope>NUCLEOTIDE SEQUENCE</scope>
    <source>
        <strain evidence="1">CBS 339.90</strain>
    </source>
</reference>
<comment type="caution">
    <text evidence="1">The sequence shown here is derived from an EMBL/GenBank/DDBJ whole genome shotgun (WGS) entry which is preliminary data.</text>
</comment>
<evidence type="ECO:0000313" key="2">
    <source>
        <dbReference type="Proteomes" id="UP001175001"/>
    </source>
</evidence>